<dbReference type="NCBIfam" id="TIGR00103">
    <property type="entry name" value="DNA_YbaB_EbfC"/>
    <property type="match status" value="1"/>
</dbReference>
<dbReference type="PANTHER" id="PTHR33449">
    <property type="entry name" value="NUCLEOID-ASSOCIATED PROTEIN YBAB"/>
    <property type="match status" value="1"/>
</dbReference>
<comment type="subunit">
    <text evidence="2">Homodimer.</text>
</comment>
<organism evidence="4 5">
    <name type="scientific">Terrihabitans rhizophilus</name>
    <dbReference type="NCBI Taxonomy" id="3092662"/>
    <lineage>
        <taxon>Bacteria</taxon>
        <taxon>Pseudomonadati</taxon>
        <taxon>Pseudomonadota</taxon>
        <taxon>Alphaproteobacteria</taxon>
        <taxon>Hyphomicrobiales</taxon>
        <taxon>Terrihabitans</taxon>
    </lineage>
</organism>
<comment type="function">
    <text evidence="2">Binds to DNA and alters its conformation. May be involved in regulation of gene expression, nucleoid organization and DNA protection.</text>
</comment>
<keyword evidence="2" id="KW-0963">Cytoplasm</keyword>
<accession>A0ABU4RI26</accession>
<evidence type="ECO:0000256" key="3">
    <source>
        <dbReference type="SAM" id="Coils"/>
    </source>
</evidence>
<keyword evidence="5" id="KW-1185">Reference proteome</keyword>
<keyword evidence="3" id="KW-0175">Coiled coil</keyword>
<proteinExistence type="inferred from homology"/>
<evidence type="ECO:0000313" key="5">
    <source>
        <dbReference type="Proteomes" id="UP001274321"/>
    </source>
</evidence>
<dbReference type="Gene3D" id="3.30.1310.10">
    <property type="entry name" value="Nucleoid-associated protein YbaB-like domain"/>
    <property type="match status" value="1"/>
</dbReference>
<dbReference type="SUPFAM" id="SSF82607">
    <property type="entry name" value="YbaB-like"/>
    <property type="match status" value="1"/>
</dbReference>
<sequence>MDIMGMMKKAREMQAKMEEMQAELEQTTVEGGAGGGVVRVQMSAKGDLKNLEIDDSLLKPDEKEILQDLIIAAHSDARRKAEALSAEKMQGLTAGLPLPAGMKLPF</sequence>
<dbReference type="RefSeq" id="WP_319842616.1">
    <property type="nucleotide sequence ID" value="NZ_JAXAFJ010000001.1"/>
</dbReference>
<protein>
    <recommendedName>
        <fullName evidence="2">Nucleoid-associated protein SCD90_00290</fullName>
    </recommendedName>
</protein>
<dbReference type="HAMAP" id="MF_00274">
    <property type="entry name" value="DNA_YbaB_EbfC"/>
    <property type="match status" value="1"/>
</dbReference>
<dbReference type="PANTHER" id="PTHR33449:SF1">
    <property type="entry name" value="NUCLEOID-ASSOCIATED PROTEIN YBAB"/>
    <property type="match status" value="1"/>
</dbReference>
<name>A0ABU4RI26_9HYPH</name>
<comment type="caution">
    <text evidence="4">The sequence shown here is derived from an EMBL/GenBank/DDBJ whole genome shotgun (WGS) entry which is preliminary data.</text>
</comment>
<dbReference type="InterPro" id="IPR004401">
    <property type="entry name" value="YbaB/EbfC"/>
</dbReference>
<dbReference type="InterPro" id="IPR036894">
    <property type="entry name" value="YbaB-like_sf"/>
</dbReference>
<dbReference type="EMBL" id="JAXAFJ010000001">
    <property type="protein sequence ID" value="MDX6804488.1"/>
    <property type="molecule type" value="Genomic_DNA"/>
</dbReference>
<dbReference type="PIRSF" id="PIRSF004555">
    <property type="entry name" value="UCP004555"/>
    <property type="match status" value="1"/>
</dbReference>
<evidence type="ECO:0000256" key="1">
    <source>
        <dbReference type="ARBA" id="ARBA00023125"/>
    </source>
</evidence>
<comment type="similarity">
    <text evidence="2">Belongs to the YbaB/EbfC family.</text>
</comment>
<evidence type="ECO:0000256" key="2">
    <source>
        <dbReference type="HAMAP-Rule" id="MF_00274"/>
    </source>
</evidence>
<evidence type="ECO:0000313" key="4">
    <source>
        <dbReference type="EMBL" id="MDX6804488.1"/>
    </source>
</evidence>
<comment type="subcellular location">
    <subcellularLocation>
        <location evidence="2">Cytoplasm</location>
        <location evidence="2">Nucleoid</location>
    </subcellularLocation>
</comment>
<dbReference type="Proteomes" id="UP001274321">
    <property type="component" value="Unassembled WGS sequence"/>
</dbReference>
<keyword evidence="1 2" id="KW-0238">DNA-binding</keyword>
<dbReference type="Pfam" id="PF02575">
    <property type="entry name" value="YbaB_DNA_bd"/>
    <property type="match status" value="1"/>
</dbReference>
<gene>
    <name evidence="4" type="ORF">SCD90_00290</name>
</gene>
<feature type="coiled-coil region" evidence="3">
    <location>
        <begin position="3"/>
        <end position="30"/>
    </location>
</feature>
<reference evidence="4 5" key="1">
    <citation type="submission" date="2023-11" db="EMBL/GenBank/DDBJ databases">
        <authorList>
            <person name="Bao R."/>
        </authorList>
    </citation>
    <scope>NUCLEOTIDE SEQUENCE [LARGE SCALE GENOMIC DNA]</scope>
    <source>
        <strain evidence="4 5">PJ23</strain>
    </source>
</reference>